<dbReference type="EMBL" id="BQNB010021139">
    <property type="protein sequence ID" value="GJU03298.1"/>
    <property type="molecule type" value="Genomic_DNA"/>
</dbReference>
<dbReference type="Proteomes" id="UP001151760">
    <property type="component" value="Unassembled WGS sequence"/>
</dbReference>
<proteinExistence type="predicted"/>
<comment type="caution">
    <text evidence="1">The sequence shown here is derived from an EMBL/GenBank/DDBJ whole genome shotgun (WGS) entry which is preliminary data.</text>
</comment>
<gene>
    <name evidence="1" type="ORF">Tco_1113636</name>
</gene>
<evidence type="ECO:0000313" key="2">
    <source>
        <dbReference type="Proteomes" id="UP001151760"/>
    </source>
</evidence>
<keyword evidence="2" id="KW-1185">Reference proteome</keyword>
<evidence type="ECO:0000313" key="1">
    <source>
        <dbReference type="EMBL" id="GJU03298.1"/>
    </source>
</evidence>
<organism evidence="1 2">
    <name type="scientific">Tanacetum coccineum</name>
    <dbReference type="NCBI Taxonomy" id="301880"/>
    <lineage>
        <taxon>Eukaryota</taxon>
        <taxon>Viridiplantae</taxon>
        <taxon>Streptophyta</taxon>
        <taxon>Embryophyta</taxon>
        <taxon>Tracheophyta</taxon>
        <taxon>Spermatophyta</taxon>
        <taxon>Magnoliopsida</taxon>
        <taxon>eudicotyledons</taxon>
        <taxon>Gunneridae</taxon>
        <taxon>Pentapetalae</taxon>
        <taxon>asterids</taxon>
        <taxon>campanulids</taxon>
        <taxon>Asterales</taxon>
        <taxon>Asteraceae</taxon>
        <taxon>Asteroideae</taxon>
        <taxon>Anthemideae</taxon>
        <taxon>Anthemidinae</taxon>
        <taxon>Tanacetum</taxon>
    </lineage>
</organism>
<name>A0ABQ5IVF9_9ASTR</name>
<protein>
    <submittedName>
        <fullName evidence="1">Uncharacterized protein</fullName>
    </submittedName>
</protein>
<sequence length="125" mass="14596">MSRKLLTMIGSRNQKGLQLLIMIGMLENKLISDLLRLGSAKWAKQKTSYQNFDELMSTPIDFSAYVMHNLKIEKLTQEQLVGPAFDLLKGTCRSRVELKFHFEECYKVVTDKLDWHNPEGHEYHH</sequence>
<reference evidence="1" key="2">
    <citation type="submission" date="2022-01" db="EMBL/GenBank/DDBJ databases">
        <authorList>
            <person name="Yamashiro T."/>
            <person name="Shiraishi A."/>
            <person name="Satake H."/>
            <person name="Nakayama K."/>
        </authorList>
    </citation>
    <scope>NUCLEOTIDE SEQUENCE</scope>
</reference>
<reference evidence="1" key="1">
    <citation type="journal article" date="2022" name="Int. J. Mol. Sci.">
        <title>Draft Genome of Tanacetum Coccineum: Genomic Comparison of Closely Related Tanacetum-Family Plants.</title>
        <authorList>
            <person name="Yamashiro T."/>
            <person name="Shiraishi A."/>
            <person name="Nakayama K."/>
            <person name="Satake H."/>
        </authorList>
    </citation>
    <scope>NUCLEOTIDE SEQUENCE</scope>
</reference>
<accession>A0ABQ5IVF9</accession>